<feature type="coiled-coil region" evidence="1">
    <location>
        <begin position="64"/>
        <end position="91"/>
    </location>
</feature>
<keyword evidence="1" id="KW-0175">Coiled coil</keyword>
<organism evidence="2 3">
    <name type="scientific">Eleutherodactylus coqui</name>
    <name type="common">Puerto Rican coqui</name>
    <dbReference type="NCBI Taxonomy" id="57060"/>
    <lineage>
        <taxon>Eukaryota</taxon>
        <taxon>Metazoa</taxon>
        <taxon>Chordata</taxon>
        <taxon>Craniata</taxon>
        <taxon>Vertebrata</taxon>
        <taxon>Euteleostomi</taxon>
        <taxon>Amphibia</taxon>
        <taxon>Batrachia</taxon>
        <taxon>Anura</taxon>
        <taxon>Neobatrachia</taxon>
        <taxon>Hyloidea</taxon>
        <taxon>Eleutherodactylidae</taxon>
        <taxon>Eleutherodactylinae</taxon>
        <taxon>Eleutherodactylus</taxon>
        <taxon>Eleutherodactylus</taxon>
    </lineage>
</organism>
<protein>
    <submittedName>
        <fullName evidence="2">Uncharacterized protein</fullName>
    </submittedName>
</protein>
<evidence type="ECO:0000313" key="2">
    <source>
        <dbReference type="EMBL" id="KAG9461192.1"/>
    </source>
</evidence>
<evidence type="ECO:0000256" key="1">
    <source>
        <dbReference type="SAM" id="Coils"/>
    </source>
</evidence>
<name>A0A8J6AZS4_ELECQ</name>
<dbReference type="Proteomes" id="UP000770717">
    <property type="component" value="Unassembled WGS sequence"/>
</dbReference>
<comment type="caution">
    <text evidence="2">The sequence shown here is derived from an EMBL/GenBank/DDBJ whole genome shotgun (WGS) entry which is preliminary data.</text>
</comment>
<dbReference type="EMBL" id="WNTK01026761">
    <property type="protein sequence ID" value="KAG9461192.1"/>
    <property type="molecule type" value="Genomic_DNA"/>
</dbReference>
<reference evidence="2" key="1">
    <citation type="thesis" date="2020" institute="ProQuest LLC" country="789 East Eisenhower Parkway, Ann Arbor, MI, USA">
        <title>Comparative Genomics and Chromosome Evolution.</title>
        <authorList>
            <person name="Mudd A.B."/>
        </authorList>
    </citation>
    <scope>NUCLEOTIDE SEQUENCE</scope>
    <source>
        <strain evidence="2">HN-11 Male</strain>
        <tissue evidence="2">Kidney and liver</tissue>
    </source>
</reference>
<gene>
    <name evidence="2" type="ORF">GDO78_017738</name>
</gene>
<evidence type="ECO:0000313" key="3">
    <source>
        <dbReference type="Proteomes" id="UP000770717"/>
    </source>
</evidence>
<proteinExistence type="predicted"/>
<sequence>RPVSTSCESIQNALDRCNTTHIIDTLQLKHKKLILQSEYDRLKEKCEQTSSFLTSKVDVTVSEVEKLQEGKNDLETKIKTLQNVCTNMNGRFQKEMERMKSRFEGIISASERSQYSKCWSINNEIERTINVLKDDVKNVMFENSQLKTDNARVTDNFQKCSQENVIKSSEKNHLSIEKGGLEKQLFGKNEELSKYFSLSMKKEEELQNCRKTQVGGH</sequence>
<accession>A0A8J6AZS4</accession>
<keyword evidence="3" id="KW-1185">Reference proteome</keyword>
<dbReference type="AlphaFoldDB" id="A0A8J6AZS4"/>
<feature type="non-terminal residue" evidence="2">
    <location>
        <position position="217"/>
    </location>
</feature>